<dbReference type="RefSeq" id="WP_083561347.1">
    <property type="nucleotide sequence ID" value="NZ_AQQV01000002.1"/>
</dbReference>
<evidence type="ECO:0000256" key="1">
    <source>
        <dbReference type="ARBA" id="ARBA00023015"/>
    </source>
</evidence>
<dbReference type="CDD" id="cd00038">
    <property type="entry name" value="CAP_ED"/>
    <property type="match status" value="1"/>
</dbReference>
<dbReference type="GO" id="GO:0005829">
    <property type="term" value="C:cytosol"/>
    <property type="evidence" value="ECO:0007669"/>
    <property type="project" value="TreeGrafter"/>
</dbReference>
<dbReference type="InterPro" id="IPR036388">
    <property type="entry name" value="WH-like_DNA-bd_sf"/>
</dbReference>
<dbReference type="CDD" id="cd00092">
    <property type="entry name" value="HTH_CRP"/>
    <property type="match status" value="1"/>
</dbReference>
<dbReference type="PROSITE" id="PS51063">
    <property type="entry name" value="HTH_CRP_2"/>
    <property type="match status" value="1"/>
</dbReference>
<dbReference type="InterPro" id="IPR050397">
    <property type="entry name" value="Env_Response_Regulators"/>
</dbReference>
<dbReference type="InterPro" id="IPR000595">
    <property type="entry name" value="cNMP-bd_dom"/>
</dbReference>
<dbReference type="Pfam" id="PF00027">
    <property type="entry name" value="cNMP_binding"/>
    <property type="match status" value="1"/>
</dbReference>
<dbReference type="InterPro" id="IPR012318">
    <property type="entry name" value="HTH_CRP"/>
</dbReference>
<evidence type="ECO:0000313" key="6">
    <source>
        <dbReference type="EMBL" id="ORE87155.1"/>
    </source>
</evidence>
<dbReference type="AlphaFoldDB" id="A0A1Y1SDS1"/>
<proteinExistence type="predicted"/>
<dbReference type="OrthoDB" id="7643467at2"/>
<organism evidence="6 7">
    <name type="scientific">Oceanococcus atlanticus</name>
    <dbReference type="NCBI Taxonomy" id="1317117"/>
    <lineage>
        <taxon>Bacteria</taxon>
        <taxon>Pseudomonadati</taxon>
        <taxon>Pseudomonadota</taxon>
        <taxon>Gammaproteobacteria</taxon>
        <taxon>Chromatiales</taxon>
        <taxon>Oceanococcaceae</taxon>
        <taxon>Oceanococcus</taxon>
    </lineage>
</organism>
<accession>A0A1Y1SDS1</accession>
<evidence type="ECO:0000259" key="4">
    <source>
        <dbReference type="PROSITE" id="PS50042"/>
    </source>
</evidence>
<protein>
    <submittedName>
        <fullName evidence="6">Crp/Fnr family transcriptional regulator</fullName>
    </submittedName>
</protein>
<feature type="domain" description="HTH crp-type" evidence="5">
    <location>
        <begin position="144"/>
        <end position="216"/>
    </location>
</feature>
<dbReference type="GO" id="GO:0003700">
    <property type="term" value="F:DNA-binding transcription factor activity"/>
    <property type="evidence" value="ECO:0007669"/>
    <property type="project" value="TreeGrafter"/>
</dbReference>
<dbReference type="PANTHER" id="PTHR24567:SF75">
    <property type="entry name" value="FUMARATE AND NITRATE REDUCTION REGULATORY PROTEIN"/>
    <property type="match status" value="1"/>
</dbReference>
<gene>
    <name evidence="6" type="ORF">ATO7_08947</name>
</gene>
<dbReference type="SUPFAM" id="SSF46785">
    <property type="entry name" value="Winged helix' DNA-binding domain"/>
    <property type="match status" value="1"/>
</dbReference>
<evidence type="ECO:0000259" key="5">
    <source>
        <dbReference type="PROSITE" id="PS51063"/>
    </source>
</evidence>
<dbReference type="InterPro" id="IPR018490">
    <property type="entry name" value="cNMP-bd_dom_sf"/>
</dbReference>
<dbReference type="SUPFAM" id="SSF51206">
    <property type="entry name" value="cAMP-binding domain-like"/>
    <property type="match status" value="1"/>
</dbReference>
<keyword evidence="1" id="KW-0805">Transcription regulation</keyword>
<dbReference type="SMART" id="SM00419">
    <property type="entry name" value="HTH_CRP"/>
    <property type="match status" value="1"/>
</dbReference>
<feature type="domain" description="Cyclic nucleotide-binding" evidence="4">
    <location>
        <begin position="38"/>
        <end position="133"/>
    </location>
</feature>
<dbReference type="PRINTS" id="PR00034">
    <property type="entry name" value="HTHCRP"/>
</dbReference>
<dbReference type="Gene3D" id="2.60.120.10">
    <property type="entry name" value="Jelly Rolls"/>
    <property type="match status" value="1"/>
</dbReference>
<comment type="caution">
    <text evidence="6">The sequence shown here is derived from an EMBL/GenBank/DDBJ whole genome shotgun (WGS) entry which is preliminary data.</text>
</comment>
<dbReference type="Proteomes" id="UP000192342">
    <property type="component" value="Unassembled WGS sequence"/>
</dbReference>
<sequence length="239" mass="26268">MPAQSSCNNCGLHALCDGQRPAMARPNVQQRRTPLATGDYLNWEGERAATLYAVRRGVLKSMSIDSDGNERVRAFHMPGELIGLDALHSGRHLSSVESLTESDICELSFAGLEQALAVEPALRRRMLEVFSVNLAAALNLGGDFTADQRIAAFLLDMAGRQNATGSRDVICFDMSRRDIANYLRLVTETVSRVLTRMRNAGVINVNRRELYILDFAALTRMAGPLAQTCNNASQQRRAA</sequence>
<dbReference type="STRING" id="1317117.ATO7_08947"/>
<evidence type="ECO:0000256" key="3">
    <source>
        <dbReference type="ARBA" id="ARBA00023163"/>
    </source>
</evidence>
<reference evidence="6 7" key="1">
    <citation type="submission" date="2013-04" db="EMBL/GenBank/DDBJ databases">
        <title>Oceanococcus atlanticus 22II-S10r2 Genome Sequencing.</title>
        <authorList>
            <person name="Lai Q."/>
            <person name="Li G."/>
            <person name="Shao Z."/>
        </authorList>
    </citation>
    <scope>NUCLEOTIDE SEQUENCE [LARGE SCALE GENOMIC DNA]</scope>
    <source>
        <strain evidence="6 7">22II-S10r2</strain>
    </source>
</reference>
<keyword evidence="7" id="KW-1185">Reference proteome</keyword>
<dbReference type="SMART" id="SM00100">
    <property type="entry name" value="cNMP"/>
    <property type="match status" value="1"/>
</dbReference>
<dbReference type="PANTHER" id="PTHR24567">
    <property type="entry name" value="CRP FAMILY TRANSCRIPTIONAL REGULATORY PROTEIN"/>
    <property type="match status" value="1"/>
</dbReference>
<dbReference type="PROSITE" id="PS50042">
    <property type="entry name" value="CNMP_BINDING_3"/>
    <property type="match status" value="1"/>
</dbReference>
<dbReference type="Gene3D" id="1.10.10.10">
    <property type="entry name" value="Winged helix-like DNA-binding domain superfamily/Winged helix DNA-binding domain"/>
    <property type="match status" value="1"/>
</dbReference>
<dbReference type="GO" id="GO:0003677">
    <property type="term" value="F:DNA binding"/>
    <property type="evidence" value="ECO:0007669"/>
    <property type="project" value="UniProtKB-KW"/>
</dbReference>
<keyword evidence="2" id="KW-0238">DNA-binding</keyword>
<evidence type="ECO:0000256" key="2">
    <source>
        <dbReference type="ARBA" id="ARBA00023125"/>
    </source>
</evidence>
<dbReference type="InterPro" id="IPR014710">
    <property type="entry name" value="RmlC-like_jellyroll"/>
</dbReference>
<dbReference type="InterPro" id="IPR036390">
    <property type="entry name" value="WH_DNA-bd_sf"/>
</dbReference>
<name>A0A1Y1SDS1_9GAMM</name>
<evidence type="ECO:0000313" key="7">
    <source>
        <dbReference type="Proteomes" id="UP000192342"/>
    </source>
</evidence>
<dbReference type="EMBL" id="AQQV01000002">
    <property type="protein sequence ID" value="ORE87155.1"/>
    <property type="molecule type" value="Genomic_DNA"/>
</dbReference>
<dbReference type="Pfam" id="PF13545">
    <property type="entry name" value="HTH_Crp_2"/>
    <property type="match status" value="1"/>
</dbReference>
<keyword evidence="3" id="KW-0804">Transcription</keyword>